<dbReference type="AlphaFoldDB" id="A0A8X6SKT1"/>
<dbReference type="EMBL" id="BMAU01021325">
    <property type="protein sequence ID" value="GFY14011.1"/>
    <property type="molecule type" value="Genomic_DNA"/>
</dbReference>
<evidence type="ECO:0000313" key="2">
    <source>
        <dbReference type="EMBL" id="GFY14011.1"/>
    </source>
</evidence>
<evidence type="ECO:0000313" key="3">
    <source>
        <dbReference type="Proteomes" id="UP000887159"/>
    </source>
</evidence>
<organism evidence="2 3">
    <name type="scientific">Trichonephila clavipes</name>
    <name type="common">Golden silk orbweaver</name>
    <name type="synonym">Nephila clavipes</name>
    <dbReference type="NCBI Taxonomy" id="2585209"/>
    <lineage>
        <taxon>Eukaryota</taxon>
        <taxon>Metazoa</taxon>
        <taxon>Ecdysozoa</taxon>
        <taxon>Arthropoda</taxon>
        <taxon>Chelicerata</taxon>
        <taxon>Arachnida</taxon>
        <taxon>Araneae</taxon>
        <taxon>Araneomorphae</taxon>
        <taxon>Entelegynae</taxon>
        <taxon>Araneoidea</taxon>
        <taxon>Nephilidae</taxon>
        <taxon>Trichonephila</taxon>
    </lineage>
</organism>
<name>A0A8X6SKT1_TRICX</name>
<feature type="region of interest" description="Disordered" evidence="1">
    <location>
        <begin position="39"/>
        <end position="60"/>
    </location>
</feature>
<gene>
    <name evidence="2" type="ORF">TNCV_1296721</name>
</gene>
<comment type="caution">
    <text evidence="2">The sequence shown here is derived from an EMBL/GenBank/DDBJ whole genome shotgun (WGS) entry which is preliminary data.</text>
</comment>
<evidence type="ECO:0000256" key="1">
    <source>
        <dbReference type="SAM" id="MobiDB-lite"/>
    </source>
</evidence>
<protein>
    <submittedName>
        <fullName evidence="2">Uncharacterized protein</fullName>
    </submittedName>
</protein>
<dbReference type="Proteomes" id="UP000887159">
    <property type="component" value="Unassembled WGS sequence"/>
</dbReference>
<proteinExistence type="predicted"/>
<keyword evidence="3" id="KW-1185">Reference proteome</keyword>
<sequence>MSRFLLERDGCEITQLMTPKGFPRGLIENAVKPLHNVFRTRGRSVTTSSPSAPEDSPSRGCRYRCCTPEIDGILNYQRPLANEEYILRTDRQ</sequence>
<reference evidence="2" key="1">
    <citation type="submission" date="2020-08" db="EMBL/GenBank/DDBJ databases">
        <title>Multicomponent nature underlies the extraordinary mechanical properties of spider dragline silk.</title>
        <authorList>
            <person name="Kono N."/>
            <person name="Nakamura H."/>
            <person name="Mori M."/>
            <person name="Yoshida Y."/>
            <person name="Ohtoshi R."/>
            <person name="Malay A.D."/>
            <person name="Moran D.A.P."/>
            <person name="Tomita M."/>
            <person name="Numata K."/>
            <person name="Arakawa K."/>
        </authorList>
    </citation>
    <scope>NUCLEOTIDE SEQUENCE</scope>
</reference>
<accession>A0A8X6SKT1</accession>